<dbReference type="KEGG" id="cpae:CPAST_c02650"/>
<evidence type="ECO:0000256" key="3">
    <source>
        <dbReference type="ARBA" id="ARBA00022691"/>
    </source>
</evidence>
<dbReference type="NCBIfam" id="TIGR00536">
    <property type="entry name" value="hemK_fam"/>
    <property type="match status" value="1"/>
</dbReference>
<dbReference type="PANTHER" id="PTHR18895">
    <property type="entry name" value="HEMK METHYLTRANSFERASE"/>
    <property type="match status" value="1"/>
</dbReference>
<dbReference type="InterPro" id="IPR040758">
    <property type="entry name" value="PrmC_N"/>
</dbReference>
<evidence type="ECO:0000256" key="5">
    <source>
        <dbReference type="HAMAP-Rule" id="MF_02126"/>
    </source>
</evidence>
<evidence type="ECO:0000256" key="2">
    <source>
        <dbReference type="ARBA" id="ARBA00022679"/>
    </source>
</evidence>
<dbReference type="GeneID" id="93072509"/>
<dbReference type="NCBIfam" id="TIGR03534">
    <property type="entry name" value="RF_mod_PrmC"/>
    <property type="match status" value="1"/>
</dbReference>
<dbReference type="Pfam" id="PF05175">
    <property type="entry name" value="MTS"/>
    <property type="match status" value="1"/>
</dbReference>
<keyword evidence="11" id="KW-1185">Reference proteome</keyword>
<dbReference type="Proteomes" id="UP000028042">
    <property type="component" value="Unassembled WGS sequence"/>
</dbReference>
<dbReference type="InterPro" id="IPR007848">
    <property type="entry name" value="Small_mtfrase_dom"/>
</dbReference>
<protein>
    <recommendedName>
        <fullName evidence="5">Release factor glutamine methyltransferase</fullName>
        <shortName evidence="5">RF MTase</shortName>
        <ecNumber evidence="5">2.1.1.297</ecNumber>
    </recommendedName>
    <alternativeName>
        <fullName evidence="5">N5-glutamine methyltransferase PrmC</fullName>
    </alternativeName>
    <alternativeName>
        <fullName evidence="5">Protein-(glutamine-N5) MTase PrmC</fullName>
    </alternativeName>
    <alternativeName>
        <fullName evidence="5">Protein-glutamine N-methyltransferase PrmC</fullName>
    </alternativeName>
</protein>
<dbReference type="InterPro" id="IPR029063">
    <property type="entry name" value="SAM-dependent_MTases_sf"/>
</dbReference>
<evidence type="ECO:0000313" key="9">
    <source>
        <dbReference type="EMBL" id="KRU13635.1"/>
    </source>
</evidence>
<proteinExistence type="inferred from homology"/>
<dbReference type="InterPro" id="IPR019874">
    <property type="entry name" value="RF_methyltr_PrmC"/>
</dbReference>
<reference evidence="9 10" key="3">
    <citation type="journal article" name="Genome Announc.">
        <title>Improved Draft Genome Sequence of Clostridium pasteurianum Strain ATCC 6013 (DSM 525) Using a Hybrid Next-Generation Sequencing Approach.</title>
        <authorList>
            <person name="Pyne M.E."/>
            <person name="Utturkar S."/>
            <person name="Brown S.D."/>
            <person name="Moo-Young M."/>
            <person name="Chung D.A."/>
            <person name="Chou C.P."/>
        </authorList>
    </citation>
    <scope>NUCLEOTIDE SEQUENCE [LARGE SCALE GENOMIC DNA]</scope>
    <source>
        <strain evidence="9 10">ATCC 6013</strain>
    </source>
</reference>
<evidence type="ECO:0000313" key="8">
    <source>
        <dbReference type="EMBL" id="AJA50353.1"/>
    </source>
</evidence>
<dbReference type="EC" id="2.1.1.297" evidence="5"/>
<evidence type="ECO:0000259" key="6">
    <source>
        <dbReference type="Pfam" id="PF05175"/>
    </source>
</evidence>
<comment type="similarity">
    <text evidence="5">Belongs to the protein N5-glutamine methyltransferase family. PrmC subfamily.</text>
</comment>
<sequence length="283" mass="32851">MKIQELLKSGYDILKSKNIETYMLDTQLILSKVINRDKLFIITNRDLQLDKDKIEEFFRLIKFRERKMPVKYILQSAEFMGFNYFIKSGVLIPRPDTEILVEEALSEIKMRNLRKLCDVCCGSGIIGISLANYIEDLQVIFYDISSIAIEVTNINVERFNLKQRVKVLKSDLLKRAIEDKCKFDIIVSNPPYIKKEVIETLMEDVKNYEPFIALCGGEDGLDFYRRIIEESKKVLNPDGSIIFEIGYDQKEEITELLEVSGFKDVVCVKDLSGNDRVIKGRLY</sequence>
<dbReference type="GO" id="GO:0003677">
    <property type="term" value="F:DNA binding"/>
    <property type="evidence" value="ECO:0007669"/>
    <property type="project" value="InterPro"/>
</dbReference>
<feature type="domain" description="Release factor glutamine methyltransferase N-terminal" evidence="7">
    <location>
        <begin position="5"/>
        <end position="74"/>
    </location>
</feature>
<dbReference type="Gene3D" id="3.40.50.150">
    <property type="entry name" value="Vaccinia Virus protein VP39"/>
    <property type="match status" value="1"/>
</dbReference>
<name>A0A0H3J608_CLOPA</name>
<evidence type="ECO:0000313" key="11">
    <source>
        <dbReference type="Proteomes" id="UP000030905"/>
    </source>
</evidence>
<dbReference type="InterPro" id="IPR001091">
    <property type="entry name" value="RM_Methyltransferase"/>
</dbReference>
<dbReference type="RefSeq" id="WP_003440735.1">
    <property type="nucleotide sequence ID" value="NZ_ANZB01000001.1"/>
</dbReference>
<dbReference type="Pfam" id="PF17827">
    <property type="entry name" value="PrmC_N"/>
    <property type="match status" value="1"/>
</dbReference>
<dbReference type="InterPro" id="IPR002052">
    <property type="entry name" value="DNA_methylase_N6_adenine_CS"/>
</dbReference>
<comment type="function">
    <text evidence="5">Methylates the class 1 translation termination release factors RF1/PrfA and RF2/PrfB on the glutamine residue of the universally conserved GGQ motif.</text>
</comment>
<dbReference type="InterPro" id="IPR050320">
    <property type="entry name" value="N5-glutamine_MTase"/>
</dbReference>
<feature type="domain" description="Methyltransferase small" evidence="6">
    <location>
        <begin position="105"/>
        <end position="197"/>
    </location>
</feature>
<dbReference type="CDD" id="cd02440">
    <property type="entry name" value="AdoMet_MTases"/>
    <property type="match status" value="1"/>
</dbReference>
<dbReference type="GO" id="GO:0102559">
    <property type="term" value="F:peptide chain release factor N(5)-glutamine methyltransferase activity"/>
    <property type="evidence" value="ECO:0007669"/>
    <property type="project" value="UniProtKB-EC"/>
</dbReference>
<dbReference type="SUPFAM" id="SSF53335">
    <property type="entry name" value="S-adenosyl-L-methionine-dependent methyltransferases"/>
    <property type="match status" value="1"/>
</dbReference>
<dbReference type="Gene3D" id="1.10.8.10">
    <property type="entry name" value="DNA helicase RuvA subunit, C-terminal domain"/>
    <property type="match status" value="1"/>
</dbReference>
<dbReference type="EMBL" id="CP009268">
    <property type="protein sequence ID" value="AJA50353.1"/>
    <property type="molecule type" value="Genomic_DNA"/>
</dbReference>
<keyword evidence="2 5" id="KW-0808">Transferase</keyword>
<dbReference type="Proteomes" id="UP000030905">
    <property type="component" value="Chromosome"/>
</dbReference>
<evidence type="ECO:0000259" key="7">
    <source>
        <dbReference type="Pfam" id="PF17827"/>
    </source>
</evidence>
<reference evidence="8 11" key="1">
    <citation type="journal article" date="2015" name="Genome Announc.">
        <title>Complete Genome Sequence of the Nitrogen-Fixing and Solvent-Producing Clostridium pasteurianum DSM 525.</title>
        <authorList>
            <person name="Poehlein A."/>
            <person name="Grosse-Honebrink A."/>
            <person name="Zhang Y."/>
            <person name="Minton N.P."/>
            <person name="Daniel R."/>
        </authorList>
    </citation>
    <scope>NUCLEOTIDE SEQUENCE [LARGE SCALE GENOMIC DNA]</scope>
    <source>
        <strain evidence="8">DSM 525</strain>
        <strain evidence="11">DSM 525 / ATCC 6013</strain>
    </source>
</reference>
<feature type="binding site" evidence="5">
    <location>
        <position position="189"/>
    </location>
    <ligand>
        <name>S-adenosyl-L-methionine</name>
        <dbReference type="ChEBI" id="CHEBI:59789"/>
    </ligand>
</feature>
<feature type="binding site" evidence="5">
    <location>
        <position position="143"/>
    </location>
    <ligand>
        <name>S-adenosyl-L-methionine</name>
        <dbReference type="ChEBI" id="CHEBI:59789"/>
    </ligand>
</feature>
<dbReference type="EMBL" id="JPGY02000001">
    <property type="protein sequence ID" value="KRU13635.1"/>
    <property type="molecule type" value="Genomic_DNA"/>
</dbReference>
<evidence type="ECO:0000256" key="1">
    <source>
        <dbReference type="ARBA" id="ARBA00022603"/>
    </source>
</evidence>
<keyword evidence="1 5" id="KW-0489">Methyltransferase</keyword>
<dbReference type="KEGG" id="cpat:CLPA_c02650"/>
<feature type="binding site" evidence="5">
    <location>
        <begin position="189"/>
        <end position="192"/>
    </location>
    <ligand>
        <name>substrate</name>
    </ligand>
</feature>
<reference evidence="9" key="2">
    <citation type="submission" date="2015-10" db="EMBL/GenBank/DDBJ databases">
        <title>Improved Draft Genome Sequence of Clostridium pasteurianum Strain ATCC 6013 (DSM 525) Using a Hybrid Next-Generation Sequencing Approach.</title>
        <authorList>
            <person name="Pyne M.E."/>
            <person name="Utturkar S.M."/>
            <person name="Brown S.D."/>
            <person name="Moo-Young M."/>
            <person name="Chung D.A."/>
            <person name="Chou P.C."/>
        </authorList>
    </citation>
    <scope>NUCLEOTIDE SEQUENCE</scope>
    <source>
        <strain evidence="9">ATCC 6013</strain>
    </source>
</reference>
<dbReference type="GO" id="GO:0032259">
    <property type="term" value="P:methylation"/>
    <property type="evidence" value="ECO:0007669"/>
    <property type="project" value="UniProtKB-KW"/>
</dbReference>
<dbReference type="InterPro" id="IPR004556">
    <property type="entry name" value="HemK-like"/>
</dbReference>
<dbReference type="PROSITE" id="PS00092">
    <property type="entry name" value="N6_MTASE"/>
    <property type="match status" value="1"/>
</dbReference>
<dbReference type="PRINTS" id="PR00508">
    <property type="entry name" value="S21N4MTFRASE"/>
</dbReference>
<accession>A0A0H3J608</accession>
<dbReference type="HAMAP" id="MF_02126">
    <property type="entry name" value="RF_methyltr_PrmC"/>
    <property type="match status" value="1"/>
</dbReference>
<comment type="catalytic activity">
    <reaction evidence="4 5">
        <text>L-glutaminyl-[peptide chain release factor] + S-adenosyl-L-methionine = N(5)-methyl-L-glutaminyl-[peptide chain release factor] + S-adenosyl-L-homocysteine + H(+)</text>
        <dbReference type="Rhea" id="RHEA:42896"/>
        <dbReference type="Rhea" id="RHEA-COMP:10271"/>
        <dbReference type="Rhea" id="RHEA-COMP:10272"/>
        <dbReference type="ChEBI" id="CHEBI:15378"/>
        <dbReference type="ChEBI" id="CHEBI:30011"/>
        <dbReference type="ChEBI" id="CHEBI:57856"/>
        <dbReference type="ChEBI" id="CHEBI:59789"/>
        <dbReference type="ChEBI" id="CHEBI:61891"/>
        <dbReference type="EC" id="2.1.1.297"/>
    </reaction>
</comment>
<dbReference type="eggNOG" id="COG2890">
    <property type="taxonomic scope" value="Bacteria"/>
</dbReference>
<comment type="caution">
    <text evidence="5">Lacks conserved residue(s) required for the propagation of feature annotation.</text>
</comment>
<evidence type="ECO:0000256" key="4">
    <source>
        <dbReference type="ARBA" id="ARBA00048391"/>
    </source>
</evidence>
<keyword evidence="3 5" id="KW-0949">S-adenosyl-L-methionine</keyword>
<organism evidence="8 11">
    <name type="scientific">Clostridium pasteurianum DSM 525 = ATCC 6013</name>
    <dbReference type="NCBI Taxonomy" id="1262449"/>
    <lineage>
        <taxon>Bacteria</taxon>
        <taxon>Bacillati</taxon>
        <taxon>Bacillota</taxon>
        <taxon>Clostridia</taxon>
        <taxon>Eubacteriales</taxon>
        <taxon>Clostridiaceae</taxon>
        <taxon>Clostridium</taxon>
    </lineage>
</organism>
<dbReference type="AlphaFoldDB" id="A0A0H3J608"/>
<dbReference type="PANTHER" id="PTHR18895:SF74">
    <property type="entry name" value="MTRF1L RELEASE FACTOR GLUTAMINE METHYLTRANSFERASE"/>
    <property type="match status" value="1"/>
</dbReference>
<gene>
    <name evidence="5 8" type="primary">prmC</name>
    <name evidence="8" type="ORF">CLPA_c02650</name>
    <name evidence="9" type="ORF">CP6013_02883</name>
</gene>
<evidence type="ECO:0000313" key="10">
    <source>
        <dbReference type="Proteomes" id="UP000028042"/>
    </source>
</evidence>
<dbReference type="PATRIC" id="fig|1262449.3.peg.155"/>